<sequence>MGFWKKNRTAGERQIEADRKRKERSGKKAITAALRKRVLLRWYGFFKNPSEVVPVHWWHWHRRRHMRGNKKKTENLKKRRKIRRREKSPQRDVIGNIDFSIK</sequence>
<gene>
    <name evidence="1" type="ORF">L6164_025999</name>
</gene>
<evidence type="ECO:0000313" key="1">
    <source>
        <dbReference type="EMBL" id="KAI4318206.1"/>
    </source>
</evidence>
<dbReference type="EMBL" id="CM039435">
    <property type="protein sequence ID" value="KAI4318206.1"/>
    <property type="molecule type" value="Genomic_DNA"/>
</dbReference>
<reference evidence="1 2" key="1">
    <citation type="journal article" date="2022" name="DNA Res.">
        <title>Chromosomal-level genome assembly of the orchid tree Bauhinia variegata (Leguminosae; Cercidoideae) supports the allotetraploid origin hypothesis of Bauhinia.</title>
        <authorList>
            <person name="Zhong Y."/>
            <person name="Chen Y."/>
            <person name="Zheng D."/>
            <person name="Pang J."/>
            <person name="Liu Y."/>
            <person name="Luo S."/>
            <person name="Meng S."/>
            <person name="Qian L."/>
            <person name="Wei D."/>
            <person name="Dai S."/>
            <person name="Zhou R."/>
        </authorList>
    </citation>
    <scope>NUCLEOTIDE SEQUENCE [LARGE SCALE GENOMIC DNA]</scope>
    <source>
        <strain evidence="1">BV-YZ2020</strain>
    </source>
</reference>
<accession>A0ACB9M3V5</accession>
<name>A0ACB9M3V5_BAUVA</name>
<evidence type="ECO:0000313" key="2">
    <source>
        <dbReference type="Proteomes" id="UP000828941"/>
    </source>
</evidence>
<protein>
    <submittedName>
        <fullName evidence="1">Uncharacterized protein</fullName>
    </submittedName>
</protein>
<dbReference type="Proteomes" id="UP000828941">
    <property type="component" value="Chromosome 10"/>
</dbReference>
<keyword evidence="2" id="KW-1185">Reference proteome</keyword>
<organism evidence="1 2">
    <name type="scientific">Bauhinia variegata</name>
    <name type="common">Purple orchid tree</name>
    <name type="synonym">Phanera variegata</name>
    <dbReference type="NCBI Taxonomy" id="167791"/>
    <lineage>
        <taxon>Eukaryota</taxon>
        <taxon>Viridiplantae</taxon>
        <taxon>Streptophyta</taxon>
        <taxon>Embryophyta</taxon>
        <taxon>Tracheophyta</taxon>
        <taxon>Spermatophyta</taxon>
        <taxon>Magnoliopsida</taxon>
        <taxon>eudicotyledons</taxon>
        <taxon>Gunneridae</taxon>
        <taxon>Pentapetalae</taxon>
        <taxon>rosids</taxon>
        <taxon>fabids</taxon>
        <taxon>Fabales</taxon>
        <taxon>Fabaceae</taxon>
        <taxon>Cercidoideae</taxon>
        <taxon>Cercideae</taxon>
        <taxon>Bauhiniinae</taxon>
        <taxon>Bauhinia</taxon>
    </lineage>
</organism>
<comment type="caution">
    <text evidence="1">The sequence shown here is derived from an EMBL/GenBank/DDBJ whole genome shotgun (WGS) entry which is preliminary data.</text>
</comment>
<proteinExistence type="predicted"/>